<dbReference type="AlphaFoldDB" id="A0AAD9X7T0"/>
<feature type="region of interest" description="Disordered" evidence="1">
    <location>
        <begin position="1"/>
        <end position="36"/>
    </location>
</feature>
<accession>A0AAD9X7T0</accession>
<dbReference type="EMBL" id="JANJYI010000004">
    <property type="protein sequence ID" value="KAK2654367.1"/>
    <property type="molecule type" value="Genomic_DNA"/>
</dbReference>
<evidence type="ECO:0000313" key="2">
    <source>
        <dbReference type="EMBL" id="KAK2654367.1"/>
    </source>
</evidence>
<feature type="compositionally biased region" description="Basic and acidic residues" evidence="1">
    <location>
        <begin position="20"/>
        <end position="34"/>
    </location>
</feature>
<name>A0AAD9X7T0_9ROSI</name>
<dbReference type="Proteomes" id="UP001280121">
    <property type="component" value="Unassembled WGS sequence"/>
</dbReference>
<comment type="caution">
    <text evidence="2">The sequence shown here is derived from an EMBL/GenBank/DDBJ whole genome shotgun (WGS) entry which is preliminary data.</text>
</comment>
<evidence type="ECO:0000256" key="1">
    <source>
        <dbReference type="SAM" id="MobiDB-lite"/>
    </source>
</evidence>
<gene>
    <name evidence="2" type="ORF">Ddye_014223</name>
</gene>
<evidence type="ECO:0000313" key="3">
    <source>
        <dbReference type="Proteomes" id="UP001280121"/>
    </source>
</evidence>
<reference evidence="2" key="1">
    <citation type="journal article" date="2023" name="Plant J.">
        <title>Genome sequences and population genomics provide insights into the demographic history, inbreeding, and mutation load of two 'living fossil' tree species of Dipteronia.</title>
        <authorList>
            <person name="Feng Y."/>
            <person name="Comes H.P."/>
            <person name="Chen J."/>
            <person name="Zhu S."/>
            <person name="Lu R."/>
            <person name="Zhang X."/>
            <person name="Li P."/>
            <person name="Qiu J."/>
            <person name="Olsen K.M."/>
            <person name="Qiu Y."/>
        </authorList>
    </citation>
    <scope>NUCLEOTIDE SEQUENCE</scope>
    <source>
        <strain evidence="2">KIB01</strain>
    </source>
</reference>
<organism evidence="2 3">
    <name type="scientific">Dipteronia dyeriana</name>
    <dbReference type="NCBI Taxonomy" id="168575"/>
    <lineage>
        <taxon>Eukaryota</taxon>
        <taxon>Viridiplantae</taxon>
        <taxon>Streptophyta</taxon>
        <taxon>Embryophyta</taxon>
        <taxon>Tracheophyta</taxon>
        <taxon>Spermatophyta</taxon>
        <taxon>Magnoliopsida</taxon>
        <taxon>eudicotyledons</taxon>
        <taxon>Gunneridae</taxon>
        <taxon>Pentapetalae</taxon>
        <taxon>rosids</taxon>
        <taxon>malvids</taxon>
        <taxon>Sapindales</taxon>
        <taxon>Sapindaceae</taxon>
        <taxon>Hippocastanoideae</taxon>
        <taxon>Acereae</taxon>
        <taxon>Dipteronia</taxon>
    </lineage>
</organism>
<keyword evidence="3" id="KW-1185">Reference proteome</keyword>
<sequence length="267" mass="30244">MKNQFETTKTHSRFSPPSGFHDHHDSITKTESHSTKIHLQPQIMALTNSKTKRQPKTLAIENRGFCDSQFPAAASSEVNNNKQITSLLFDFTENISSCSSPNDNLKIQMGQTHENLVGTNSNSKPRPTLHRNRPTTLVDMMQFVTEWFDLEENENAFCDTSGDRVVECGNSIQEKPMDCFDVIKNVEENDKIEFSISENFIQPMTEAFDRGIVKEVLIEPINQVIEGINTIKVQLEEPTIKNSVFEDFVLMFGVFIGQFVSTLCMGI</sequence>
<proteinExistence type="predicted"/>
<protein>
    <submittedName>
        <fullName evidence="2">Uncharacterized protein</fullName>
    </submittedName>
</protein>